<evidence type="ECO:0000259" key="19">
    <source>
        <dbReference type="PROSITE" id="PS50865"/>
    </source>
</evidence>
<keyword evidence="10" id="KW-0862">Zinc</keyword>
<dbReference type="SUPFAM" id="SSF144232">
    <property type="entry name" value="HIT/MYND zinc finger-like"/>
    <property type="match status" value="1"/>
</dbReference>
<evidence type="ECO:0000256" key="17">
    <source>
        <dbReference type="PROSITE-ProRule" id="PRU00134"/>
    </source>
</evidence>
<dbReference type="PANTHER" id="PTHR32523">
    <property type="entry name" value="PHYTOL KINASE 1, CHLOROPLASTIC"/>
    <property type="match status" value="1"/>
</dbReference>
<keyword evidence="11" id="KW-0809">Transit peptide</keyword>
<comment type="catalytic activity">
    <reaction evidence="16">
        <text>phytol + CTP = phytyl phosphate + CDP + H(+)</text>
        <dbReference type="Rhea" id="RHEA:38055"/>
        <dbReference type="ChEBI" id="CHEBI:15378"/>
        <dbReference type="ChEBI" id="CHEBI:17327"/>
        <dbReference type="ChEBI" id="CHEBI:37563"/>
        <dbReference type="ChEBI" id="CHEBI:58069"/>
        <dbReference type="ChEBI" id="CHEBI:75483"/>
        <dbReference type="EC" id="2.7.1.182"/>
    </reaction>
</comment>
<evidence type="ECO:0000256" key="8">
    <source>
        <dbReference type="ARBA" id="ARBA00022771"/>
    </source>
</evidence>
<reference evidence="20" key="2">
    <citation type="submission" date="2018-02" db="EMBL/GenBank/DDBJ databases">
        <authorList>
            <person name="Cohen D.B."/>
            <person name="Kent A.D."/>
        </authorList>
    </citation>
    <scope>NUCLEOTIDE SEQUENCE</scope>
    <source>
        <strain evidence="20">1602</strain>
    </source>
</reference>
<sequence length="262" mass="26904">MPSEPDAPNFSGWRVGQLRQYLHERGVSTAGAVERSDLIALAEATATSGAAAAAPPAQPPPATGREQGADQPGQPAESFALNLLESLRREQGEIERSLADPASRAAIDAVAAHQFSGTPLPEGVAQLQLGPGILGFSADGKIATWGGAGGGGAGAPPAAVESGGRSGAAAAAMSSGSSDVPDFSSWRVGDLRQYLHERGVSTAGVVERSKRCAVCGKAAEPGRKLKRCGGCQKVRYCGAECQRRHWAGGHSKECRRLQQEAA</sequence>
<dbReference type="AlphaFoldDB" id="A0A2P6TPP5"/>
<dbReference type="OrthoDB" id="331341at2759"/>
<evidence type="ECO:0000256" key="7">
    <source>
        <dbReference type="ARBA" id="ARBA00022723"/>
    </source>
</evidence>
<comment type="caution">
    <text evidence="20">The sequence shown here is derived from an EMBL/GenBank/DDBJ whole genome shotgun (WGS) entry which is preliminary data.</text>
</comment>
<evidence type="ECO:0000256" key="16">
    <source>
        <dbReference type="ARBA" id="ARBA00048889"/>
    </source>
</evidence>
<dbReference type="PANTHER" id="PTHR32523:SF8">
    <property type="entry name" value="DOLICHOL KINASE"/>
    <property type="match status" value="1"/>
</dbReference>
<gene>
    <name evidence="20" type="ORF">C2E21_5170</name>
</gene>
<keyword evidence="6" id="KW-0812">Transmembrane</keyword>
<keyword evidence="13" id="KW-0472">Membrane</keyword>
<dbReference type="GO" id="GO:0009507">
    <property type="term" value="C:chloroplast"/>
    <property type="evidence" value="ECO:0007669"/>
    <property type="project" value="UniProtKB-SubCell"/>
</dbReference>
<evidence type="ECO:0000256" key="6">
    <source>
        <dbReference type="ARBA" id="ARBA00022692"/>
    </source>
</evidence>
<name>A0A2P6TPP5_CHLSO</name>
<dbReference type="Proteomes" id="UP000239899">
    <property type="component" value="Unassembled WGS sequence"/>
</dbReference>
<keyword evidence="9" id="KW-0418">Kinase</keyword>
<dbReference type="GO" id="GO:0008270">
    <property type="term" value="F:zinc ion binding"/>
    <property type="evidence" value="ECO:0007669"/>
    <property type="project" value="UniProtKB-KW"/>
</dbReference>
<keyword evidence="21" id="KW-1185">Reference proteome</keyword>
<keyword evidence="7" id="KW-0479">Metal-binding</keyword>
<comment type="subcellular location">
    <subcellularLocation>
        <location evidence="1">Plastid</location>
        <location evidence="1">Chloroplast membrane</location>
        <topology evidence="1">Multi-pass membrane protein</topology>
    </subcellularLocation>
</comment>
<feature type="region of interest" description="Disordered" evidence="18">
    <location>
        <begin position="46"/>
        <end position="77"/>
    </location>
</feature>
<evidence type="ECO:0000256" key="5">
    <source>
        <dbReference type="ARBA" id="ARBA00022679"/>
    </source>
</evidence>
<dbReference type="InterPro" id="IPR002893">
    <property type="entry name" value="Znf_MYND"/>
</dbReference>
<protein>
    <recommendedName>
        <fullName evidence="15">phytol kinase</fullName>
        <ecNumber evidence="15">2.7.1.182</ecNumber>
    </recommendedName>
</protein>
<evidence type="ECO:0000256" key="14">
    <source>
        <dbReference type="ARBA" id="ARBA00024015"/>
    </source>
</evidence>
<dbReference type="EMBL" id="LHPG02000009">
    <property type="protein sequence ID" value="PRW56004.1"/>
    <property type="molecule type" value="Genomic_DNA"/>
</dbReference>
<evidence type="ECO:0000256" key="9">
    <source>
        <dbReference type="ARBA" id="ARBA00022777"/>
    </source>
</evidence>
<evidence type="ECO:0000256" key="2">
    <source>
        <dbReference type="ARBA" id="ARBA00010794"/>
    </source>
</evidence>
<evidence type="ECO:0000256" key="11">
    <source>
        <dbReference type="ARBA" id="ARBA00022946"/>
    </source>
</evidence>
<dbReference type="EC" id="2.7.1.182" evidence="15"/>
<keyword evidence="3" id="KW-0150">Chloroplast</keyword>
<accession>A0A2P6TPP5</accession>
<evidence type="ECO:0000313" key="20">
    <source>
        <dbReference type="EMBL" id="PRW56004.1"/>
    </source>
</evidence>
<dbReference type="STRING" id="3076.A0A2P6TPP5"/>
<dbReference type="GO" id="GO:0010276">
    <property type="term" value="F:phytol kinase activity"/>
    <property type="evidence" value="ECO:0007669"/>
    <property type="project" value="UniProtKB-EC"/>
</dbReference>
<dbReference type="EMBL" id="LHPG02000009">
    <property type="protein sequence ID" value="PRW56003.1"/>
    <property type="molecule type" value="Genomic_DNA"/>
</dbReference>
<proteinExistence type="inferred from homology"/>
<keyword evidence="4" id="KW-0934">Plastid</keyword>
<evidence type="ECO:0000256" key="1">
    <source>
        <dbReference type="ARBA" id="ARBA00004508"/>
    </source>
</evidence>
<feature type="domain" description="MYND-type" evidence="19">
    <location>
        <begin position="212"/>
        <end position="254"/>
    </location>
</feature>
<evidence type="ECO:0000256" key="3">
    <source>
        <dbReference type="ARBA" id="ARBA00022528"/>
    </source>
</evidence>
<evidence type="ECO:0000256" key="12">
    <source>
        <dbReference type="ARBA" id="ARBA00022989"/>
    </source>
</evidence>
<evidence type="ECO:0000313" key="21">
    <source>
        <dbReference type="Proteomes" id="UP000239899"/>
    </source>
</evidence>
<comment type="similarity">
    <text evidence="2">Belongs to the polyprenol kinase family.</text>
</comment>
<keyword evidence="8 17" id="KW-0863">Zinc-finger</keyword>
<evidence type="ECO:0000256" key="18">
    <source>
        <dbReference type="SAM" id="MobiDB-lite"/>
    </source>
</evidence>
<comment type="pathway">
    <text evidence="14">Cofactor biosynthesis; tocopherol biosynthesis.</text>
</comment>
<evidence type="ECO:0000256" key="10">
    <source>
        <dbReference type="ARBA" id="ARBA00022833"/>
    </source>
</evidence>
<dbReference type="Gene3D" id="6.10.140.2220">
    <property type="match status" value="1"/>
</dbReference>
<feature type="compositionally biased region" description="Low complexity" evidence="18">
    <location>
        <begin position="46"/>
        <end position="55"/>
    </location>
</feature>
<dbReference type="GO" id="GO:0016020">
    <property type="term" value="C:membrane"/>
    <property type="evidence" value="ECO:0007669"/>
    <property type="project" value="UniProtKB-SubCell"/>
</dbReference>
<dbReference type="Pfam" id="PF01753">
    <property type="entry name" value="zf-MYND"/>
    <property type="match status" value="1"/>
</dbReference>
<keyword evidence="5" id="KW-0808">Transferase</keyword>
<organism evidence="20 21">
    <name type="scientific">Chlorella sorokiniana</name>
    <name type="common">Freshwater green alga</name>
    <dbReference type="NCBI Taxonomy" id="3076"/>
    <lineage>
        <taxon>Eukaryota</taxon>
        <taxon>Viridiplantae</taxon>
        <taxon>Chlorophyta</taxon>
        <taxon>core chlorophytes</taxon>
        <taxon>Trebouxiophyceae</taxon>
        <taxon>Chlorellales</taxon>
        <taxon>Chlorellaceae</taxon>
        <taxon>Chlorella clade</taxon>
        <taxon>Chlorella</taxon>
    </lineage>
</organism>
<evidence type="ECO:0000256" key="4">
    <source>
        <dbReference type="ARBA" id="ARBA00022640"/>
    </source>
</evidence>
<keyword evidence="12" id="KW-1133">Transmembrane helix</keyword>
<evidence type="ECO:0000256" key="15">
    <source>
        <dbReference type="ARBA" id="ARBA00039024"/>
    </source>
</evidence>
<dbReference type="PROSITE" id="PS50865">
    <property type="entry name" value="ZF_MYND_2"/>
    <property type="match status" value="1"/>
</dbReference>
<evidence type="ECO:0000256" key="13">
    <source>
        <dbReference type="ARBA" id="ARBA00023136"/>
    </source>
</evidence>
<reference evidence="20 21" key="1">
    <citation type="journal article" date="2018" name="Plant J.">
        <title>Genome sequences of Chlorella sorokiniana UTEX 1602 and Micractinium conductrix SAG 241.80: implications to maltose excretion by a green alga.</title>
        <authorList>
            <person name="Arriola M.B."/>
            <person name="Velmurugan N."/>
            <person name="Zhang Y."/>
            <person name="Plunkett M.H."/>
            <person name="Hondzo H."/>
            <person name="Barney B.M."/>
        </authorList>
    </citation>
    <scope>NUCLEOTIDE SEQUENCE [LARGE SCALE GENOMIC DNA]</scope>
    <source>
        <strain evidence="20">1602</strain>
        <strain evidence="21">UTEX 1602</strain>
    </source>
</reference>
<dbReference type="InterPro" id="IPR039606">
    <property type="entry name" value="Phytol/farnesol_kinase"/>
</dbReference>
<dbReference type="PROSITE" id="PS01360">
    <property type="entry name" value="ZF_MYND_1"/>
    <property type="match status" value="1"/>
</dbReference>